<dbReference type="KEGG" id="thf:MA03_00055"/>
<organism evidence="4 5">
    <name type="scientific">Infirmifilum uzonense</name>
    <dbReference type="NCBI Taxonomy" id="1550241"/>
    <lineage>
        <taxon>Archaea</taxon>
        <taxon>Thermoproteota</taxon>
        <taxon>Thermoprotei</taxon>
        <taxon>Thermofilales</taxon>
        <taxon>Thermofilaceae</taxon>
        <taxon>Infirmifilum</taxon>
    </lineage>
</organism>
<keyword evidence="3" id="KW-0963">Cytoplasm</keyword>
<dbReference type="GO" id="GO:0006366">
    <property type="term" value="P:transcription by RNA polymerase II"/>
    <property type="evidence" value="ECO:0007669"/>
    <property type="project" value="TreeGrafter"/>
</dbReference>
<dbReference type="PANTHER" id="PTHR47227">
    <property type="entry name" value="DNA-DIRECTED RNA POLYMERASE SUBUNIT K"/>
    <property type="match status" value="1"/>
</dbReference>
<dbReference type="Proteomes" id="UP000067434">
    <property type="component" value="Chromosome"/>
</dbReference>
<evidence type="ECO:0000256" key="3">
    <source>
        <dbReference type="HAMAP-Rule" id="MF_00192"/>
    </source>
</evidence>
<comment type="catalytic activity">
    <reaction evidence="3">
        <text>RNA(n) + a ribonucleoside 5'-triphosphate = RNA(n+1) + diphosphate</text>
        <dbReference type="Rhea" id="RHEA:21248"/>
        <dbReference type="Rhea" id="RHEA-COMP:14527"/>
        <dbReference type="Rhea" id="RHEA-COMP:17342"/>
        <dbReference type="ChEBI" id="CHEBI:33019"/>
        <dbReference type="ChEBI" id="CHEBI:61557"/>
        <dbReference type="ChEBI" id="CHEBI:140395"/>
        <dbReference type="EC" id="2.7.7.6"/>
    </reaction>
</comment>
<dbReference type="GO" id="GO:0003899">
    <property type="term" value="F:DNA-directed RNA polymerase activity"/>
    <property type="evidence" value="ECO:0007669"/>
    <property type="project" value="UniProtKB-UniRule"/>
</dbReference>
<dbReference type="InterPro" id="IPR006110">
    <property type="entry name" value="Pol_omega/Rpo6/RPB6"/>
</dbReference>
<dbReference type="NCBIfam" id="NF002207">
    <property type="entry name" value="PRK01099.1-2"/>
    <property type="match status" value="1"/>
</dbReference>
<dbReference type="GO" id="GO:0005737">
    <property type="term" value="C:cytoplasm"/>
    <property type="evidence" value="ECO:0007669"/>
    <property type="project" value="UniProtKB-SubCell"/>
</dbReference>
<dbReference type="EMBL" id="CP009961">
    <property type="protein sequence ID" value="AKG39250.1"/>
    <property type="molecule type" value="Genomic_DNA"/>
</dbReference>
<dbReference type="NCBIfam" id="NF002208">
    <property type="entry name" value="PRK01099.1-3"/>
    <property type="match status" value="1"/>
</dbReference>
<sequence length="93" mass="10393">MSKGNTSSSKFQVKIGPPWLTRFEKARILGIRALQISFGAPVLIPVEESENIDAIKIAERELEMGVLPIVIVRWTPEGRVQDIPLKFLKLSPP</sequence>
<gene>
    <name evidence="3" type="primary">rpo6</name>
    <name evidence="3" type="synonym">rpoK</name>
    <name evidence="4" type="ORF">MA03_00055</name>
</gene>
<dbReference type="PATRIC" id="fig|1550241.5.peg.14"/>
<dbReference type="AlphaFoldDB" id="A0A0F7FJY4"/>
<proteinExistence type="inferred from homology"/>
<comment type="function">
    <text evidence="3">DNA-dependent RNA polymerase (RNAP) catalyzes the transcription of DNA into RNA using the four ribonucleoside triphosphates as substrates.</text>
</comment>
<comment type="subunit">
    <text evidence="3">Part of the RNA polymerase complex.</text>
</comment>
<evidence type="ECO:0000313" key="4">
    <source>
        <dbReference type="EMBL" id="AKG39250.1"/>
    </source>
</evidence>
<dbReference type="GO" id="GO:0006360">
    <property type="term" value="P:transcription by RNA polymerase I"/>
    <property type="evidence" value="ECO:0007669"/>
    <property type="project" value="TreeGrafter"/>
</dbReference>
<dbReference type="GO" id="GO:0000428">
    <property type="term" value="C:DNA-directed RNA polymerase complex"/>
    <property type="evidence" value="ECO:0007669"/>
    <property type="project" value="UniProtKB-KW"/>
</dbReference>
<protein>
    <recommendedName>
        <fullName evidence="3">DNA-directed RNA polymerase subunit Rpo6</fullName>
        <ecNumber evidence="3">2.7.7.6</ecNumber>
    </recommendedName>
    <alternativeName>
        <fullName evidence="3">DNA-directed RNA polymerase subunit K</fullName>
    </alternativeName>
</protein>
<dbReference type="Pfam" id="PF01192">
    <property type="entry name" value="RNA_pol_Rpb6"/>
    <property type="match status" value="1"/>
</dbReference>
<keyword evidence="3" id="KW-0548">Nucleotidyltransferase</keyword>
<keyword evidence="3" id="KW-0808">Transferase</keyword>
<dbReference type="InterPro" id="IPR020708">
    <property type="entry name" value="DNA-dir_RNA_polK_14-18kDa_CS"/>
</dbReference>
<dbReference type="PANTHER" id="PTHR47227:SF5">
    <property type="entry name" value="DNA-DIRECTED RNA POLYMERASES I, II, AND III SUBUNIT RPABC2"/>
    <property type="match status" value="1"/>
</dbReference>
<dbReference type="SUPFAM" id="SSF63562">
    <property type="entry name" value="RPB6/omega subunit-like"/>
    <property type="match status" value="1"/>
</dbReference>
<keyword evidence="5" id="KW-1185">Reference proteome</keyword>
<dbReference type="InterPro" id="IPR006111">
    <property type="entry name" value="Rpo6/Rpb6"/>
</dbReference>
<keyword evidence="1 3" id="KW-0240">DNA-directed RNA polymerase</keyword>
<dbReference type="PROSITE" id="PS01111">
    <property type="entry name" value="RNA_POL_K_14KD"/>
    <property type="match status" value="1"/>
</dbReference>
<dbReference type="GO" id="GO:0042797">
    <property type="term" value="P:tRNA transcription by RNA polymerase III"/>
    <property type="evidence" value="ECO:0007669"/>
    <property type="project" value="TreeGrafter"/>
</dbReference>
<accession>A0A0F7FJY4</accession>
<evidence type="ECO:0000313" key="5">
    <source>
        <dbReference type="Proteomes" id="UP000067434"/>
    </source>
</evidence>
<dbReference type="HAMAP" id="MF_00192">
    <property type="entry name" value="RNApol_arch_Rpo6"/>
    <property type="match status" value="1"/>
</dbReference>
<dbReference type="HOGENOM" id="CLU_112527_2_2_2"/>
<dbReference type="STRING" id="1550241.MA03_00055"/>
<comment type="similarity">
    <text evidence="3">Belongs to the archaeal Rpo6/eukaryotic RPB6 RNA polymerase subunit family.</text>
</comment>
<name>A0A0F7FJY4_9CREN</name>
<dbReference type="EC" id="2.7.7.6" evidence="3"/>
<reference evidence="4 5" key="1">
    <citation type="journal article" date="2015" name="Stand. Genomic Sci.">
        <title>Complete genome sequence of and proposal of Thermofilum uzonense sp. nov. a novel hyperthermophilic crenarchaeon and emended description of the genus Thermofilum.</title>
        <authorList>
            <person name="Toshchakov S.V."/>
            <person name="Korzhenkov A.A."/>
            <person name="Samarov N.I."/>
            <person name="Mazunin I.O."/>
            <person name="Mozhey O.I."/>
            <person name="Shmyr I.S."/>
            <person name="Derbikova K.S."/>
            <person name="Taranov E.A."/>
            <person name="Dominova I.N."/>
            <person name="Bonch-Osmolovskaya E.A."/>
            <person name="Patrushev M.V."/>
            <person name="Podosokorskaya O.A."/>
            <person name="Kublanov I.V."/>
        </authorList>
    </citation>
    <scope>NUCLEOTIDE SEQUENCE [LARGE SCALE GENOMIC DNA]</scope>
    <source>
        <strain evidence="4 5">1807-2</strain>
    </source>
</reference>
<dbReference type="SMART" id="SM01409">
    <property type="entry name" value="RNA_pol_Rpb6"/>
    <property type="match status" value="1"/>
</dbReference>
<keyword evidence="2 3" id="KW-0804">Transcription</keyword>
<evidence type="ECO:0000256" key="2">
    <source>
        <dbReference type="ARBA" id="ARBA00023163"/>
    </source>
</evidence>
<evidence type="ECO:0000256" key="1">
    <source>
        <dbReference type="ARBA" id="ARBA00022478"/>
    </source>
</evidence>
<dbReference type="GO" id="GO:0003677">
    <property type="term" value="F:DNA binding"/>
    <property type="evidence" value="ECO:0007669"/>
    <property type="project" value="UniProtKB-UniRule"/>
</dbReference>
<comment type="subcellular location">
    <subcellularLocation>
        <location evidence="3">Cytoplasm</location>
    </subcellularLocation>
</comment>
<dbReference type="PIRSF" id="PIRSF000778">
    <property type="entry name" value="RpoK/RPB6"/>
    <property type="match status" value="1"/>
</dbReference>
<dbReference type="Gene3D" id="3.90.940.10">
    <property type="match status" value="1"/>
</dbReference>
<dbReference type="InterPro" id="IPR036161">
    <property type="entry name" value="RPB6/omega-like_sf"/>
</dbReference>